<feature type="region of interest" description="Disordered" evidence="1">
    <location>
        <begin position="13"/>
        <end position="40"/>
    </location>
</feature>
<accession>A0A9N7TNY3</accession>
<evidence type="ECO:0000313" key="3">
    <source>
        <dbReference type="Proteomes" id="UP001153269"/>
    </source>
</evidence>
<sequence length="91" mass="10510">MWRRQGITGRIEAWGRDKSPSQMGVPGLGPPRWSSKRDQRWDRHSLRVYPRFLQRSLQSYTHSSLLKNYMQKIKNGKAPGIDGLPAEFSGL</sequence>
<comment type="caution">
    <text evidence="2">The sequence shown here is derived from an EMBL/GenBank/DDBJ whole genome shotgun (WGS) entry which is preliminary data.</text>
</comment>
<dbReference type="AlphaFoldDB" id="A0A9N7TNY3"/>
<name>A0A9N7TNY3_PLEPL</name>
<dbReference type="EMBL" id="CADEAL010000211">
    <property type="protein sequence ID" value="CAB1416480.1"/>
    <property type="molecule type" value="Genomic_DNA"/>
</dbReference>
<protein>
    <submittedName>
        <fullName evidence="2">Uncharacterized protein</fullName>
    </submittedName>
</protein>
<keyword evidence="3" id="KW-1185">Reference proteome</keyword>
<gene>
    <name evidence="2" type="ORF">PLEPLA_LOCUS4271</name>
</gene>
<reference evidence="2" key="1">
    <citation type="submission" date="2020-03" db="EMBL/GenBank/DDBJ databases">
        <authorList>
            <person name="Weist P."/>
        </authorList>
    </citation>
    <scope>NUCLEOTIDE SEQUENCE</scope>
</reference>
<dbReference type="Proteomes" id="UP001153269">
    <property type="component" value="Unassembled WGS sequence"/>
</dbReference>
<evidence type="ECO:0000313" key="2">
    <source>
        <dbReference type="EMBL" id="CAB1416480.1"/>
    </source>
</evidence>
<proteinExistence type="predicted"/>
<evidence type="ECO:0000256" key="1">
    <source>
        <dbReference type="SAM" id="MobiDB-lite"/>
    </source>
</evidence>
<organism evidence="2 3">
    <name type="scientific">Pleuronectes platessa</name>
    <name type="common">European plaice</name>
    <dbReference type="NCBI Taxonomy" id="8262"/>
    <lineage>
        <taxon>Eukaryota</taxon>
        <taxon>Metazoa</taxon>
        <taxon>Chordata</taxon>
        <taxon>Craniata</taxon>
        <taxon>Vertebrata</taxon>
        <taxon>Euteleostomi</taxon>
        <taxon>Actinopterygii</taxon>
        <taxon>Neopterygii</taxon>
        <taxon>Teleostei</taxon>
        <taxon>Neoteleostei</taxon>
        <taxon>Acanthomorphata</taxon>
        <taxon>Carangaria</taxon>
        <taxon>Pleuronectiformes</taxon>
        <taxon>Pleuronectoidei</taxon>
        <taxon>Pleuronectidae</taxon>
        <taxon>Pleuronectes</taxon>
    </lineage>
</organism>